<sequence length="187" mass="21911">MQKALQKGFQSCGQRISIVGTSGSGKTTLARQVAHQLQMPHIELDALHWEPNWTEAEDRVFRDRISESLSGDRWVVDGNYSKVRPIIWSKAYTVIFLDYPFWLVISQLLRRTLKRSLSQEELWSGNRESLRKAFLSQDSILMWMLKTYAKNRKKYPALLNQPEYSHLSFIHLRSRKDTDAWLLSLLD</sequence>
<evidence type="ECO:0000259" key="1">
    <source>
        <dbReference type="Pfam" id="PF00004"/>
    </source>
</evidence>
<dbReference type="InterPro" id="IPR027417">
    <property type="entry name" value="P-loop_NTPase"/>
</dbReference>
<reference evidence="2 3" key="1">
    <citation type="submission" date="2018-04" db="EMBL/GenBank/DDBJ databases">
        <authorList>
            <person name="Go L.Y."/>
            <person name="Mitchell J.A."/>
        </authorList>
    </citation>
    <scope>NUCLEOTIDE SEQUENCE [LARGE SCALE GENOMIC DNA]</scope>
    <source>
        <strain evidence="2">ULC066bin1</strain>
    </source>
</reference>
<dbReference type="GO" id="GO:0016301">
    <property type="term" value="F:kinase activity"/>
    <property type="evidence" value="ECO:0007669"/>
    <property type="project" value="UniProtKB-KW"/>
</dbReference>
<dbReference type="GO" id="GO:0005524">
    <property type="term" value="F:ATP binding"/>
    <property type="evidence" value="ECO:0007669"/>
    <property type="project" value="InterPro"/>
</dbReference>
<dbReference type="Proteomes" id="UP000249467">
    <property type="component" value="Unassembled WGS sequence"/>
</dbReference>
<keyword evidence="2" id="KW-0418">Kinase</keyword>
<organism evidence="2 3">
    <name type="scientific">Pseudanabaena frigida</name>
    <dbReference type="NCBI Taxonomy" id="945775"/>
    <lineage>
        <taxon>Bacteria</taxon>
        <taxon>Bacillati</taxon>
        <taxon>Cyanobacteriota</taxon>
        <taxon>Cyanophyceae</taxon>
        <taxon>Pseudanabaenales</taxon>
        <taxon>Pseudanabaenaceae</taxon>
        <taxon>Pseudanabaena</taxon>
    </lineage>
</organism>
<dbReference type="Gene3D" id="3.40.50.300">
    <property type="entry name" value="P-loop containing nucleotide triphosphate hydrolases"/>
    <property type="match status" value="1"/>
</dbReference>
<dbReference type="GO" id="GO:0016887">
    <property type="term" value="F:ATP hydrolysis activity"/>
    <property type="evidence" value="ECO:0007669"/>
    <property type="project" value="InterPro"/>
</dbReference>
<keyword evidence="2" id="KW-0808">Transferase</keyword>
<dbReference type="Pfam" id="PF00004">
    <property type="entry name" value="AAA"/>
    <property type="match status" value="1"/>
</dbReference>
<dbReference type="EMBL" id="QBML01000025">
    <property type="protein sequence ID" value="PZO38215.1"/>
    <property type="molecule type" value="Genomic_DNA"/>
</dbReference>
<dbReference type="AlphaFoldDB" id="A0A2W4XU91"/>
<comment type="caution">
    <text evidence="2">The sequence shown here is derived from an EMBL/GenBank/DDBJ whole genome shotgun (WGS) entry which is preliminary data.</text>
</comment>
<evidence type="ECO:0000313" key="2">
    <source>
        <dbReference type="EMBL" id="PZO38215.1"/>
    </source>
</evidence>
<evidence type="ECO:0000313" key="3">
    <source>
        <dbReference type="Proteomes" id="UP000249467"/>
    </source>
</evidence>
<dbReference type="PANTHER" id="PTHR37816">
    <property type="entry name" value="YALI0E33011P"/>
    <property type="match status" value="1"/>
</dbReference>
<dbReference type="SUPFAM" id="SSF52540">
    <property type="entry name" value="P-loop containing nucleoside triphosphate hydrolases"/>
    <property type="match status" value="1"/>
</dbReference>
<gene>
    <name evidence="2" type="ORF">DCF19_17050</name>
</gene>
<dbReference type="InterPro" id="IPR052922">
    <property type="entry name" value="Cytidylate_Kinase-2"/>
</dbReference>
<protein>
    <submittedName>
        <fullName evidence="2">Adenylate kinase</fullName>
    </submittedName>
</protein>
<dbReference type="PANTHER" id="PTHR37816:SF1">
    <property type="entry name" value="TOXIN"/>
    <property type="match status" value="1"/>
</dbReference>
<feature type="domain" description="ATPase AAA-type core" evidence="1">
    <location>
        <begin position="18"/>
        <end position="67"/>
    </location>
</feature>
<dbReference type="InterPro" id="IPR003959">
    <property type="entry name" value="ATPase_AAA_core"/>
</dbReference>
<reference evidence="2 3" key="2">
    <citation type="submission" date="2018-06" db="EMBL/GenBank/DDBJ databases">
        <title>Metagenomic assembly of (sub)arctic Cyanobacteria and their associated microbiome from non-axenic cultures.</title>
        <authorList>
            <person name="Baurain D."/>
        </authorList>
    </citation>
    <scope>NUCLEOTIDE SEQUENCE [LARGE SCALE GENOMIC DNA]</scope>
    <source>
        <strain evidence="2">ULC066bin1</strain>
    </source>
</reference>
<name>A0A2W4XU91_9CYAN</name>
<accession>A0A2W4XU91</accession>
<proteinExistence type="predicted"/>